<evidence type="ECO:0000313" key="2">
    <source>
        <dbReference type="EMBL" id="CZT06756.1"/>
    </source>
</evidence>
<feature type="region of interest" description="Disordered" evidence="1">
    <location>
        <begin position="62"/>
        <end position="115"/>
    </location>
</feature>
<gene>
    <name evidence="2" type="ORF">RCO7_14885</name>
</gene>
<keyword evidence="3" id="KW-1185">Reference proteome</keyword>
<evidence type="ECO:0000313" key="3">
    <source>
        <dbReference type="Proteomes" id="UP000178129"/>
    </source>
</evidence>
<reference evidence="3" key="1">
    <citation type="submission" date="2016-03" db="EMBL/GenBank/DDBJ databases">
        <authorList>
            <person name="Ploux O."/>
        </authorList>
    </citation>
    <scope>NUCLEOTIDE SEQUENCE [LARGE SCALE GENOMIC DNA]</scope>
    <source>
        <strain evidence="3">UK7</strain>
    </source>
</reference>
<comment type="caution">
    <text evidence="2">The sequence shown here is derived from an EMBL/GenBank/DDBJ whole genome shotgun (WGS) entry which is preliminary data.</text>
</comment>
<proteinExistence type="predicted"/>
<dbReference type="InParanoid" id="A0A1E1L8B5"/>
<organism evidence="2 3">
    <name type="scientific">Rhynchosporium graminicola</name>
    <dbReference type="NCBI Taxonomy" id="2792576"/>
    <lineage>
        <taxon>Eukaryota</taxon>
        <taxon>Fungi</taxon>
        <taxon>Dikarya</taxon>
        <taxon>Ascomycota</taxon>
        <taxon>Pezizomycotina</taxon>
        <taxon>Leotiomycetes</taxon>
        <taxon>Helotiales</taxon>
        <taxon>Ploettnerulaceae</taxon>
        <taxon>Rhynchosporium</taxon>
    </lineage>
</organism>
<evidence type="ECO:0000256" key="1">
    <source>
        <dbReference type="SAM" id="MobiDB-lite"/>
    </source>
</evidence>
<dbReference type="Proteomes" id="UP000178129">
    <property type="component" value="Unassembled WGS sequence"/>
</dbReference>
<dbReference type="AlphaFoldDB" id="A0A1E1L8B5"/>
<name>A0A1E1L8B5_9HELO</name>
<sequence>MGDAALTRPDQTRPDQAGFLGRLTRTQPSHAPTTCLPAYVELPKSFQVHIFLPYPLHFVLHQDQHQDQARPRPSSTGFHPANPHPSPQSSLPTPTSGGGGGGGCPTIASPPSHLGLSQPFIDIDIAIHQ</sequence>
<accession>A0A1E1L8B5</accession>
<dbReference type="EMBL" id="FJUW01000040">
    <property type="protein sequence ID" value="CZT06756.1"/>
    <property type="molecule type" value="Genomic_DNA"/>
</dbReference>
<protein>
    <submittedName>
        <fullName evidence="2">Uncharacterized protein</fullName>
    </submittedName>
</protein>